<evidence type="ECO:0000259" key="3">
    <source>
        <dbReference type="PROSITE" id="PS51029"/>
    </source>
</evidence>
<keyword evidence="6" id="KW-1185">Reference proteome</keyword>
<feature type="domain" description="MADF" evidence="3">
    <location>
        <begin position="12"/>
        <end position="100"/>
    </location>
</feature>
<dbReference type="InterPro" id="IPR006578">
    <property type="entry name" value="MADF-dom"/>
</dbReference>
<dbReference type="GO" id="GO:0005634">
    <property type="term" value="C:nucleus"/>
    <property type="evidence" value="ECO:0007669"/>
    <property type="project" value="UniProtKB-SubCell"/>
</dbReference>
<dbReference type="SMART" id="SM00595">
    <property type="entry name" value="MADF"/>
    <property type="match status" value="1"/>
</dbReference>
<gene>
    <name evidence="5" type="ORF">B7P43_G00577</name>
</gene>
<protein>
    <recommendedName>
        <fullName evidence="7">MADF domain-containing protein</fullName>
    </recommendedName>
</protein>
<dbReference type="GO" id="GO:0005667">
    <property type="term" value="C:transcription regulator complex"/>
    <property type="evidence" value="ECO:0007669"/>
    <property type="project" value="TreeGrafter"/>
</dbReference>
<feature type="domain" description="BESS" evidence="4">
    <location>
        <begin position="196"/>
        <end position="235"/>
    </location>
</feature>
<dbReference type="OrthoDB" id="6147983at2759"/>
<evidence type="ECO:0000313" key="5">
    <source>
        <dbReference type="EMBL" id="PNF35999.1"/>
    </source>
</evidence>
<evidence type="ECO:0008006" key="7">
    <source>
        <dbReference type="Google" id="ProtNLM"/>
    </source>
</evidence>
<proteinExistence type="predicted"/>
<feature type="region of interest" description="Disordered" evidence="2">
    <location>
        <begin position="104"/>
        <end position="130"/>
    </location>
</feature>
<dbReference type="GO" id="GO:0003677">
    <property type="term" value="F:DNA binding"/>
    <property type="evidence" value="ECO:0007669"/>
    <property type="project" value="InterPro"/>
</dbReference>
<keyword evidence="1" id="KW-0539">Nucleus</keyword>
<organism evidence="5 6">
    <name type="scientific">Cryptotermes secundus</name>
    <dbReference type="NCBI Taxonomy" id="105785"/>
    <lineage>
        <taxon>Eukaryota</taxon>
        <taxon>Metazoa</taxon>
        <taxon>Ecdysozoa</taxon>
        <taxon>Arthropoda</taxon>
        <taxon>Hexapoda</taxon>
        <taxon>Insecta</taxon>
        <taxon>Pterygota</taxon>
        <taxon>Neoptera</taxon>
        <taxon>Polyneoptera</taxon>
        <taxon>Dictyoptera</taxon>
        <taxon>Blattodea</taxon>
        <taxon>Blattoidea</taxon>
        <taxon>Termitoidae</taxon>
        <taxon>Kalotermitidae</taxon>
        <taxon>Cryptotermitinae</taxon>
        <taxon>Cryptotermes</taxon>
    </lineage>
</organism>
<dbReference type="AlphaFoldDB" id="A0A2J7R586"/>
<dbReference type="STRING" id="105785.A0A2J7R586"/>
<dbReference type="EMBL" id="NEVH01007392">
    <property type="protein sequence ID" value="PNF35999.1"/>
    <property type="molecule type" value="Genomic_DNA"/>
</dbReference>
<dbReference type="PANTHER" id="PTHR12243:SF60">
    <property type="entry name" value="SI:CH211-15D5.12-RELATED"/>
    <property type="match status" value="1"/>
</dbReference>
<dbReference type="PANTHER" id="PTHR12243">
    <property type="entry name" value="MADF DOMAIN TRANSCRIPTION FACTOR"/>
    <property type="match status" value="1"/>
</dbReference>
<accession>A0A2J7R586</accession>
<dbReference type="InterPro" id="IPR039353">
    <property type="entry name" value="TF_Adf1"/>
</dbReference>
<dbReference type="InterPro" id="IPR004210">
    <property type="entry name" value="BESS_motif"/>
</dbReference>
<comment type="caution">
    <text evidence="5">The sequence shown here is derived from an EMBL/GenBank/DDBJ whole genome shotgun (WGS) entry which is preliminary data.</text>
</comment>
<dbReference type="InParanoid" id="A0A2J7R586"/>
<dbReference type="Pfam" id="PF02944">
    <property type="entry name" value="BESS"/>
    <property type="match status" value="1"/>
</dbReference>
<evidence type="ECO:0000256" key="1">
    <source>
        <dbReference type="PROSITE-ProRule" id="PRU00371"/>
    </source>
</evidence>
<dbReference type="PROSITE" id="PS51029">
    <property type="entry name" value="MADF"/>
    <property type="match status" value="1"/>
</dbReference>
<evidence type="ECO:0000313" key="6">
    <source>
        <dbReference type="Proteomes" id="UP000235965"/>
    </source>
</evidence>
<name>A0A2J7R586_9NEOP</name>
<dbReference type="Proteomes" id="UP000235965">
    <property type="component" value="Unassembled WGS sequence"/>
</dbReference>
<dbReference type="Pfam" id="PF10545">
    <property type="entry name" value="MADF_DNA_bdg"/>
    <property type="match status" value="1"/>
</dbReference>
<reference evidence="5 6" key="1">
    <citation type="submission" date="2017-12" db="EMBL/GenBank/DDBJ databases">
        <title>Hemimetabolous genomes reveal molecular basis of termite eusociality.</title>
        <authorList>
            <person name="Harrison M.C."/>
            <person name="Jongepier E."/>
            <person name="Robertson H.M."/>
            <person name="Arning N."/>
            <person name="Bitard-Feildel T."/>
            <person name="Chao H."/>
            <person name="Childers C.P."/>
            <person name="Dinh H."/>
            <person name="Doddapaneni H."/>
            <person name="Dugan S."/>
            <person name="Gowin J."/>
            <person name="Greiner C."/>
            <person name="Han Y."/>
            <person name="Hu H."/>
            <person name="Hughes D.S.T."/>
            <person name="Huylmans A.-K."/>
            <person name="Kemena C."/>
            <person name="Kremer L.P.M."/>
            <person name="Lee S.L."/>
            <person name="Lopez-Ezquerra A."/>
            <person name="Mallet L."/>
            <person name="Monroy-Kuhn J.M."/>
            <person name="Moser A."/>
            <person name="Murali S.C."/>
            <person name="Muzny D.M."/>
            <person name="Otani S."/>
            <person name="Piulachs M.-D."/>
            <person name="Poelchau M."/>
            <person name="Qu J."/>
            <person name="Schaub F."/>
            <person name="Wada-Katsumata A."/>
            <person name="Worley K.C."/>
            <person name="Xie Q."/>
            <person name="Ylla G."/>
            <person name="Poulsen M."/>
            <person name="Gibbs R.A."/>
            <person name="Schal C."/>
            <person name="Richards S."/>
            <person name="Belles X."/>
            <person name="Korb J."/>
            <person name="Bornberg-Bauer E."/>
        </authorList>
    </citation>
    <scope>NUCLEOTIDE SEQUENCE [LARGE SCALE GENOMIC DNA]</scope>
    <source>
        <tissue evidence="5">Whole body</tissue>
    </source>
</reference>
<dbReference type="GO" id="GO:0006357">
    <property type="term" value="P:regulation of transcription by RNA polymerase II"/>
    <property type="evidence" value="ECO:0007669"/>
    <property type="project" value="TreeGrafter"/>
</dbReference>
<dbReference type="PROSITE" id="PS51031">
    <property type="entry name" value="BESS"/>
    <property type="match status" value="1"/>
</dbReference>
<evidence type="ECO:0000256" key="2">
    <source>
        <dbReference type="SAM" id="MobiDB-lite"/>
    </source>
</evidence>
<evidence type="ECO:0000259" key="4">
    <source>
        <dbReference type="PROSITE" id="PS51031"/>
    </source>
</evidence>
<comment type="subcellular location">
    <subcellularLocation>
        <location evidence="1">Nucleus</location>
    </subcellularLocation>
</comment>
<sequence>MARKFNEATNFVFVQLIEQEPGIYDKHHPDYARRDKTDLVWEKISHEMQEPVTACKERWKHIRTVFARHLHDKTSSRSSAKKKRPYYLHDAMQFMIPHMTKNRHQESNLTAPHTEEETSLSGENKEDTQMNEVPNENVPQYITPFDSPTVIQTSCQRNQDNCRQRLFGKQHRLTALDPVDTSYMNYMKQKSQLKNPDPDAEFLHSLLPDMKSMTAKQKRTFKIGALNLMDELLEDTESDQSFTELSETSAFYHTTSLRKTKDSSQSVITYWETE</sequence>